<dbReference type="Gene3D" id="3.90.550.10">
    <property type="entry name" value="Spore Coat Polysaccharide Biosynthesis Protein SpsA, Chain A"/>
    <property type="match status" value="1"/>
</dbReference>
<dbReference type="InterPro" id="IPR029044">
    <property type="entry name" value="Nucleotide-diphossugar_trans"/>
</dbReference>
<comment type="similarity">
    <text evidence="1">Belongs to the glycosyltransferase 2 family.</text>
</comment>
<reference evidence="7" key="1">
    <citation type="submission" date="2015-08" db="EMBL/GenBank/DDBJ databases">
        <title>Genome sequencing project for genomic taxonomy and phylogenomics of Bacillus-like bacteria.</title>
        <authorList>
            <person name="Liu B."/>
            <person name="Wang J."/>
            <person name="Zhu Y."/>
            <person name="Liu G."/>
            <person name="Chen Q."/>
            <person name="Chen Z."/>
            <person name="Lan J."/>
            <person name="Che J."/>
            <person name="Ge C."/>
            <person name="Shi H."/>
            <person name="Pan Z."/>
            <person name="Liu X."/>
        </authorList>
    </citation>
    <scope>NUCLEOTIDE SEQUENCE [LARGE SCALE GENOMIC DNA]</scope>
    <source>
        <strain evidence="7">FJAT-22460</strain>
    </source>
</reference>
<keyword evidence="7" id="KW-1185">Reference proteome</keyword>
<feature type="transmembrane region" description="Helical" evidence="4">
    <location>
        <begin position="342"/>
        <end position="364"/>
    </location>
</feature>
<dbReference type="AlphaFoldDB" id="A0A0M1P9B8"/>
<dbReference type="CDD" id="cd06423">
    <property type="entry name" value="CESA_like"/>
    <property type="match status" value="1"/>
</dbReference>
<dbReference type="InterPro" id="IPR001173">
    <property type="entry name" value="Glyco_trans_2-like"/>
</dbReference>
<evidence type="ECO:0000259" key="5">
    <source>
        <dbReference type="PROSITE" id="PS50287"/>
    </source>
</evidence>
<evidence type="ECO:0000256" key="4">
    <source>
        <dbReference type="SAM" id="Phobius"/>
    </source>
</evidence>
<dbReference type="PANTHER" id="PTHR43630:SF1">
    <property type="entry name" value="POLY-BETA-1,6-N-ACETYL-D-GLUCOSAMINE SYNTHASE"/>
    <property type="match status" value="1"/>
</dbReference>
<evidence type="ECO:0000256" key="2">
    <source>
        <dbReference type="ARBA" id="ARBA00022676"/>
    </source>
</evidence>
<keyword evidence="4" id="KW-1133">Transmembrane helix</keyword>
<comment type="caution">
    <text evidence="6">The sequence shown here is derived from an EMBL/GenBank/DDBJ whole genome shotgun (WGS) entry which is preliminary data.</text>
</comment>
<gene>
    <name evidence="6" type="ORF">AM231_05095</name>
</gene>
<dbReference type="PANTHER" id="PTHR43630">
    <property type="entry name" value="POLY-BETA-1,6-N-ACETYL-D-GLUCOSAMINE SYNTHASE"/>
    <property type="match status" value="1"/>
</dbReference>
<feature type="domain" description="SRCR" evidence="5">
    <location>
        <begin position="417"/>
        <end position="459"/>
    </location>
</feature>
<evidence type="ECO:0000256" key="3">
    <source>
        <dbReference type="ARBA" id="ARBA00022679"/>
    </source>
</evidence>
<dbReference type="OrthoDB" id="9766299at2"/>
<keyword evidence="4" id="KW-0472">Membrane</keyword>
<dbReference type="GO" id="GO:0016757">
    <property type="term" value="F:glycosyltransferase activity"/>
    <property type="evidence" value="ECO:0007669"/>
    <property type="project" value="UniProtKB-KW"/>
</dbReference>
<organism evidence="6 7">
    <name type="scientific">Paenibacillus solani</name>
    <dbReference type="NCBI Taxonomy" id="1705565"/>
    <lineage>
        <taxon>Bacteria</taxon>
        <taxon>Bacillati</taxon>
        <taxon>Bacillota</taxon>
        <taxon>Bacilli</taxon>
        <taxon>Bacillales</taxon>
        <taxon>Paenibacillaceae</taxon>
        <taxon>Paenibacillus</taxon>
    </lineage>
</organism>
<keyword evidence="2" id="KW-0328">Glycosyltransferase</keyword>
<sequence>MYYVMIVSVLYFVIMLFSFRNIKDIFRRAKYSTYNTLSGSELVPSVSLLVPAFNEELTIAENVRCLMTLNYPTYEVIVINDGSSDETLKVLIEEYGLTLLPNPQIRGKISTNKVRGIYYNPQYPQLYVIDKENGGKADSLNAGINLSRYPLISSIDADSLLEKDALIRMARMYMENPEETVAIGGDVRIANGCVIENGEVKDVSLPRRMWPMFQSIEYMKAFLGGRIGWSHLNGLIIVSGAFGLFRKDYVIAVGGYRGGYPGEDMNIIIKLHRYMLENKIKYRVAFCPEAVCWTQAPDSYNILSNQRKRWGRGNLKNMIENRDMVFNPKYKIMGLLTMPYNVIFEALNPYFRITGLLALLGYVLLDMTNWKVLVVFGLVNFLSGYMLSVGALILEEIAFRRYTKLSDQVKMLLFSALKFVGYHQLGVLWRVQGHIQYLQNNNSWGTMTRQSWKDKKEAA</sequence>
<keyword evidence="3 6" id="KW-0808">Transferase</keyword>
<proteinExistence type="inferred from homology"/>
<dbReference type="Pfam" id="PF00535">
    <property type="entry name" value="Glycos_transf_2"/>
    <property type="match status" value="1"/>
</dbReference>
<evidence type="ECO:0000313" key="7">
    <source>
        <dbReference type="Proteomes" id="UP000036932"/>
    </source>
</evidence>
<keyword evidence="4" id="KW-0812">Transmembrane</keyword>
<evidence type="ECO:0000313" key="6">
    <source>
        <dbReference type="EMBL" id="KOR90634.1"/>
    </source>
</evidence>
<dbReference type="PATRIC" id="fig|1705565.3.peg.2911"/>
<protein>
    <submittedName>
        <fullName evidence="6">Glycosyltransferase</fullName>
    </submittedName>
</protein>
<dbReference type="GO" id="GO:0016020">
    <property type="term" value="C:membrane"/>
    <property type="evidence" value="ECO:0007669"/>
    <property type="project" value="InterPro"/>
</dbReference>
<evidence type="ECO:0000256" key="1">
    <source>
        <dbReference type="ARBA" id="ARBA00006739"/>
    </source>
</evidence>
<dbReference type="InterPro" id="IPR001190">
    <property type="entry name" value="SRCR"/>
</dbReference>
<feature type="transmembrane region" description="Helical" evidence="4">
    <location>
        <begin position="370"/>
        <end position="394"/>
    </location>
</feature>
<dbReference type="EMBL" id="LIUT01000001">
    <property type="protein sequence ID" value="KOR90634.1"/>
    <property type="molecule type" value="Genomic_DNA"/>
</dbReference>
<dbReference type="Proteomes" id="UP000036932">
    <property type="component" value="Unassembled WGS sequence"/>
</dbReference>
<dbReference type="PROSITE" id="PS50287">
    <property type="entry name" value="SRCR_2"/>
    <property type="match status" value="1"/>
</dbReference>
<dbReference type="Pfam" id="PF13641">
    <property type="entry name" value="Glyco_tranf_2_3"/>
    <property type="match status" value="1"/>
</dbReference>
<feature type="transmembrane region" description="Helical" evidence="4">
    <location>
        <begin position="6"/>
        <end position="22"/>
    </location>
</feature>
<name>A0A0M1P9B8_9BACL</name>
<dbReference type="SUPFAM" id="SSF53448">
    <property type="entry name" value="Nucleotide-diphospho-sugar transferases"/>
    <property type="match status" value="1"/>
</dbReference>
<accession>A0A0M1P9B8</accession>